<dbReference type="EMBL" id="WIXP02000014">
    <property type="protein sequence ID" value="KAF6200412.1"/>
    <property type="molecule type" value="Genomic_DNA"/>
</dbReference>
<evidence type="ECO:0000256" key="6">
    <source>
        <dbReference type="PIRSR" id="PIRSR601382-1"/>
    </source>
</evidence>
<dbReference type="Proteomes" id="UP000466442">
    <property type="component" value="Unassembled WGS sequence"/>
</dbReference>
<keyword evidence="7" id="KW-0479">Metal-binding</keyword>
<feature type="binding site" evidence="7">
    <location>
        <position position="479"/>
    </location>
    <ligand>
        <name>Ca(2+)</name>
        <dbReference type="ChEBI" id="CHEBI:29108"/>
    </ligand>
</feature>
<dbReference type="GO" id="GO:0004571">
    <property type="term" value="F:mannosyl-oligosaccharide 1,2-alpha-mannosidase activity"/>
    <property type="evidence" value="ECO:0007669"/>
    <property type="project" value="InterPro"/>
</dbReference>
<evidence type="ECO:0000256" key="8">
    <source>
        <dbReference type="RuleBase" id="RU361193"/>
    </source>
</evidence>
<evidence type="ECO:0000256" key="1">
    <source>
        <dbReference type="ARBA" id="ARBA00004240"/>
    </source>
</evidence>
<dbReference type="InterPro" id="IPR012341">
    <property type="entry name" value="6hp_glycosidase-like_sf"/>
</dbReference>
<dbReference type="GO" id="GO:0005509">
    <property type="term" value="F:calcium ion binding"/>
    <property type="evidence" value="ECO:0007669"/>
    <property type="project" value="InterPro"/>
</dbReference>
<evidence type="ECO:0000256" key="2">
    <source>
        <dbReference type="ARBA" id="ARBA00007658"/>
    </source>
</evidence>
<organism evidence="11 12">
    <name type="scientific">Apolygus lucorum</name>
    <name type="common">Small green plant bug</name>
    <name type="synonym">Lygocoris lucorum</name>
    <dbReference type="NCBI Taxonomy" id="248454"/>
    <lineage>
        <taxon>Eukaryota</taxon>
        <taxon>Metazoa</taxon>
        <taxon>Ecdysozoa</taxon>
        <taxon>Arthropoda</taxon>
        <taxon>Hexapoda</taxon>
        <taxon>Insecta</taxon>
        <taxon>Pterygota</taxon>
        <taxon>Neoptera</taxon>
        <taxon>Paraneoptera</taxon>
        <taxon>Hemiptera</taxon>
        <taxon>Heteroptera</taxon>
        <taxon>Panheteroptera</taxon>
        <taxon>Cimicomorpha</taxon>
        <taxon>Miridae</taxon>
        <taxon>Mirini</taxon>
        <taxon>Apolygus</taxon>
    </lineage>
</organism>
<dbReference type="GO" id="GO:0044322">
    <property type="term" value="C:endoplasmic reticulum quality control compartment"/>
    <property type="evidence" value="ECO:0007669"/>
    <property type="project" value="GOC"/>
</dbReference>
<dbReference type="GO" id="GO:1904380">
    <property type="term" value="P:endoplasmic reticulum mannose trimming"/>
    <property type="evidence" value="ECO:0007669"/>
    <property type="project" value="InterPro"/>
</dbReference>
<keyword evidence="10" id="KW-0732">Signal</keyword>
<dbReference type="FunFam" id="1.50.10.10:FF:000015">
    <property type="entry name" value="alpha-1,2-Mannosidase"/>
    <property type="match status" value="1"/>
</dbReference>
<gene>
    <name evidence="11" type="ORF">GE061_006715</name>
</gene>
<feature type="chain" id="PRO_5035754388" description="alpha-1,2-Mannosidase" evidence="10">
    <location>
        <begin position="27"/>
        <end position="834"/>
    </location>
</feature>
<feature type="active site" description="Proton donor" evidence="6">
    <location>
        <position position="354"/>
    </location>
</feature>
<feature type="signal peptide" evidence="10">
    <location>
        <begin position="1"/>
        <end position="26"/>
    </location>
</feature>
<evidence type="ECO:0000256" key="7">
    <source>
        <dbReference type="PIRSR" id="PIRSR601382-2"/>
    </source>
</evidence>
<dbReference type="InterPro" id="IPR001382">
    <property type="entry name" value="Glyco_hydro_47"/>
</dbReference>
<evidence type="ECO:0000313" key="12">
    <source>
        <dbReference type="Proteomes" id="UP000466442"/>
    </source>
</evidence>
<dbReference type="SUPFAM" id="SSF48225">
    <property type="entry name" value="Seven-hairpin glycosidases"/>
    <property type="match status" value="1"/>
</dbReference>
<dbReference type="GO" id="GO:0016020">
    <property type="term" value="C:membrane"/>
    <property type="evidence" value="ECO:0007669"/>
    <property type="project" value="InterPro"/>
</dbReference>
<dbReference type="PANTHER" id="PTHR45679">
    <property type="entry name" value="ER DEGRADATION-ENHANCING ALPHA-MANNOSIDASE-LIKE PROTEIN 2"/>
    <property type="match status" value="1"/>
</dbReference>
<dbReference type="Gene3D" id="1.50.10.10">
    <property type="match status" value="1"/>
</dbReference>
<dbReference type="InterPro" id="IPR036026">
    <property type="entry name" value="Seven-hairpin_glycosidases"/>
</dbReference>
<dbReference type="OrthoDB" id="8118055at2759"/>
<keyword evidence="8" id="KW-0378">Hydrolase</keyword>
<feature type="region of interest" description="Disordered" evidence="9">
    <location>
        <begin position="560"/>
        <end position="598"/>
    </location>
</feature>
<evidence type="ECO:0000256" key="5">
    <source>
        <dbReference type="ARBA" id="ARBA00054385"/>
    </source>
</evidence>
<dbReference type="InterPro" id="IPR044674">
    <property type="entry name" value="EDEM1/2/3"/>
</dbReference>
<keyword evidence="8" id="KW-0326">Glycosidase</keyword>
<sequence>MSFKFRFQFLFLLSLGAILHENVVFGRRKYSRQDLVKLREEVRDMFNHAYSGYLKYAYPYDELRPLTCDGIDTWGSYSLTLIDALDTLAVMGNYTEFKRVVNIVTANANFDANINVSVFETNIRIVGGLLSAHLLSQRAGLELEPGWPCNGPLLRLAEDVAKRLLPAFATRSGMPYGTVNLRYGVPPGETTVTCTAGVGTYILEFATLSRLTGDPVYEEVAMHALRVMYDHRSSIGLFGNHIDVKTGKWIARDSGIGAGVDSFFEYLVKGSILLNRPELMAMFNEARKPIDKYLKKNNWYIWASMHKGQVTLPVFQSLEAYWPGVLTLIGDVETALRSMHNYNSVWKQYGFTPEFYNIPQGQAGTNRESYPLRPELVESAMYLYRATGDPFMLDIGKNILRSIQHSAKTPCGYATIKDSRDHSQENRMESFFLAETTKYLYLLFDPDNFIHNRGSHGRVHTLSSGKQCVLDSGAYIFNTEAHPIDASALNCCNDWKQESYNPYSSFNFKGEIISETISRNPKTDREETAETLDEMIVDEEDQNYDEEKVVDIPRVTIETSEIKETTAAPSLDNNEHAQDDQHDPDQSEKVGEIEDAHDGGIVSINNHAEGGKIIERTGELVSPPSYPSNEDIIEALNKKLEESSTKIDDETGIANITKQKEQMNELLKIVNNNRKKLLDFIDKLSKIDKDLAESVGMDKPASVNVSQEQAGEDDEPTFSPNEEPKIENTSFDHILSDGAEGSIVTKNRVGENFLEIKDDTSDLMSLTEYVKTLVVSPPPPKNKFDAQRLLESVRYTTARRALNHSWTDRYDYLTCKAQPFLIRITIAGEFMDEK</sequence>
<comment type="subcellular location">
    <subcellularLocation>
        <location evidence="1">Endoplasmic reticulum</location>
    </subcellularLocation>
</comment>
<dbReference type="Pfam" id="PF01532">
    <property type="entry name" value="Glyco_hydro_47"/>
    <property type="match status" value="1"/>
</dbReference>
<feature type="compositionally biased region" description="Basic and acidic residues" evidence="9">
    <location>
        <begin position="573"/>
        <end position="598"/>
    </location>
</feature>
<dbReference type="GO" id="GO:0005975">
    <property type="term" value="P:carbohydrate metabolic process"/>
    <property type="evidence" value="ECO:0007669"/>
    <property type="project" value="InterPro"/>
</dbReference>
<reference evidence="11" key="1">
    <citation type="journal article" date="2021" name="Mol. Ecol. Resour.">
        <title>Apolygus lucorum genome provides insights into omnivorousness and mesophyll feeding.</title>
        <authorList>
            <person name="Liu Y."/>
            <person name="Liu H."/>
            <person name="Wang H."/>
            <person name="Huang T."/>
            <person name="Liu B."/>
            <person name="Yang B."/>
            <person name="Yin L."/>
            <person name="Li B."/>
            <person name="Zhang Y."/>
            <person name="Zhang S."/>
            <person name="Jiang F."/>
            <person name="Zhang X."/>
            <person name="Ren Y."/>
            <person name="Wang B."/>
            <person name="Wang S."/>
            <person name="Lu Y."/>
            <person name="Wu K."/>
            <person name="Fan W."/>
            <person name="Wang G."/>
        </authorList>
    </citation>
    <scope>NUCLEOTIDE SEQUENCE</scope>
    <source>
        <strain evidence="11">12Hb</strain>
    </source>
</reference>
<evidence type="ECO:0000256" key="10">
    <source>
        <dbReference type="SAM" id="SignalP"/>
    </source>
</evidence>
<protein>
    <recommendedName>
        <fullName evidence="8">alpha-1,2-Mannosidase</fullName>
        <ecNumber evidence="8">3.2.1.-</ecNumber>
    </recommendedName>
</protein>
<comment type="function">
    <text evidence="5">Involved in the endoplasmic reticulum-associated degradation (ERAD) pathway that targets misfolded glycoproteins for degradation in an N-glycan-dependent manner. May initiate ERAD by promoting the first mannose trimming step of ERAD substrates, from Man9GlcNAc2 to Man8GlcNAc2. Seems to recognize and bind to exposed hydrophobic regions in target proteins.</text>
</comment>
<dbReference type="PANTHER" id="PTHR45679:SF6">
    <property type="entry name" value="ER DEGRADATION-ENHANCING ALPHA-MANNOSIDASE-LIKE PROTEIN 2"/>
    <property type="match status" value="1"/>
</dbReference>
<evidence type="ECO:0000256" key="4">
    <source>
        <dbReference type="ARBA" id="ARBA00023180"/>
    </source>
</evidence>
<dbReference type="PRINTS" id="PR00747">
    <property type="entry name" value="GLYHDRLASE47"/>
</dbReference>
<keyword evidence="12" id="KW-1185">Reference proteome</keyword>
<feature type="active site" description="Proton donor" evidence="6">
    <location>
        <position position="120"/>
    </location>
</feature>
<dbReference type="EC" id="3.2.1.-" evidence="8"/>
<evidence type="ECO:0000256" key="3">
    <source>
        <dbReference type="ARBA" id="ARBA00022824"/>
    </source>
</evidence>
<evidence type="ECO:0000313" key="11">
    <source>
        <dbReference type="EMBL" id="KAF6200412.1"/>
    </source>
</evidence>
<feature type="region of interest" description="Disordered" evidence="9">
    <location>
        <begin position="698"/>
        <end position="719"/>
    </location>
</feature>
<keyword evidence="7" id="KW-0106">Calcium</keyword>
<feature type="active site" evidence="6">
    <location>
        <position position="261"/>
    </location>
</feature>
<proteinExistence type="inferred from homology"/>
<evidence type="ECO:0000256" key="9">
    <source>
        <dbReference type="SAM" id="MobiDB-lite"/>
    </source>
</evidence>
<keyword evidence="4" id="KW-0325">Glycoprotein</keyword>
<feature type="active site" evidence="6">
    <location>
        <position position="375"/>
    </location>
</feature>
<comment type="similarity">
    <text evidence="2 8">Belongs to the glycosyl hydrolase 47 family.</text>
</comment>
<comment type="cofactor">
    <cofactor evidence="7">
        <name>Ca(2+)</name>
        <dbReference type="ChEBI" id="CHEBI:29108"/>
    </cofactor>
</comment>
<comment type="caution">
    <text evidence="11">The sequence shown here is derived from an EMBL/GenBank/DDBJ whole genome shotgun (WGS) entry which is preliminary data.</text>
</comment>
<name>A0A8S9WUK9_APOLU</name>
<dbReference type="AlphaFoldDB" id="A0A8S9WUK9"/>
<accession>A0A8S9WUK9</accession>
<keyword evidence="3" id="KW-0256">Endoplasmic reticulum</keyword>
<dbReference type="GO" id="GO:1904154">
    <property type="term" value="P:positive regulation of retrograde protein transport, ER to cytosol"/>
    <property type="evidence" value="ECO:0007669"/>
    <property type="project" value="UniProtKB-ARBA"/>
</dbReference>